<name>A0A328TKR0_9GAMM</name>
<protein>
    <submittedName>
        <fullName evidence="1">Uncharacterized protein</fullName>
    </submittedName>
</protein>
<evidence type="ECO:0000313" key="1">
    <source>
        <dbReference type="EMBL" id="RAP69575.1"/>
    </source>
</evidence>
<accession>A0A328TKR0</accession>
<organism evidence="1 2">
    <name type="scientific">Candidatus Erwinia dacicola</name>
    <dbReference type="NCBI Taxonomy" id="252393"/>
    <lineage>
        <taxon>Bacteria</taxon>
        <taxon>Pseudomonadati</taxon>
        <taxon>Pseudomonadota</taxon>
        <taxon>Gammaproteobacteria</taxon>
        <taxon>Enterobacterales</taxon>
        <taxon>Erwiniaceae</taxon>
        <taxon>Erwinia</taxon>
    </lineage>
</organism>
<dbReference type="AlphaFoldDB" id="A0A328TKR0"/>
<dbReference type="Proteomes" id="UP000244334">
    <property type="component" value="Unassembled WGS sequence"/>
</dbReference>
<comment type="caution">
    <text evidence="1">The sequence shown here is derived from an EMBL/GenBank/DDBJ whole genome shotgun (WGS) entry which is preliminary data.</text>
</comment>
<dbReference type="EMBL" id="LJAM02000690">
    <property type="protein sequence ID" value="RAP69575.1"/>
    <property type="molecule type" value="Genomic_DNA"/>
</dbReference>
<gene>
    <name evidence="1" type="ORF">ACZ87_03633</name>
</gene>
<evidence type="ECO:0000313" key="2">
    <source>
        <dbReference type="Proteomes" id="UP000244334"/>
    </source>
</evidence>
<reference evidence="1" key="1">
    <citation type="submission" date="2018-04" db="EMBL/GenBank/DDBJ databases">
        <title>Genomes of the Obligate Erwinia dacicola and Facultative Enterobacter sp. OLF Endosymbionts of the Olive Fruit fly, Bactrocera oleae.</title>
        <authorList>
            <person name="Estes A.M."/>
            <person name="Hearn D.J."/>
            <person name="Agarwal S."/>
            <person name="Pierson E.A."/>
            <person name="Dunning-Hotopp J.C."/>
        </authorList>
    </citation>
    <scope>NUCLEOTIDE SEQUENCE [LARGE SCALE GENOMIC DNA]</scope>
    <source>
        <strain evidence="1">Oroville</strain>
    </source>
</reference>
<keyword evidence="2" id="KW-1185">Reference proteome</keyword>
<proteinExistence type="predicted"/>
<sequence>MIQFGEVKRGQLGIKSTEMTADMAKTFKFEFDNFLHVYWAASE</sequence>